<dbReference type="WBParaSite" id="ALUE_0002160701-mRNA-1">
    <property type="protein sequence ID" value="ALUE_0002160701-mRNA-1"/>
    <property type="gene ID" value="ALUE_0002160701"/>
</dbReference>
<keyword evidence="3" id="KW-1185">Reference proteome</keyword>
<feature type="region of interest" description="Disordered" evidence="1">
    <location>
        <begin position="55"/>
        <end position="92"/>
    </location>
</feature>
<evidence type="ECO:0000313" key="3">
    <source>
        <dbReference type="Proteomes" id="UP000036681"/>
    </source>
</evidence>
<dbReference type="Gene3D" id="3.40.33.10">
    <property type="entry name" value="CAP"/>
    <property type="match status" value="1"/>
</dbReference>
<reference evidence="4" key="1">
    <citation type="submission" date="2017-02" db="UniProtKB">
        <authorList>
            <consortium name="WormBaseParasite"/>
        </authorList>
    </citation>
    <scope>IDENTIFICATION</scope>
</reference>
<name>A0A0M3IS79_ASCLU</name>
<evidence type="ECO:0000259" key="2">
    <source>
        <dbReference type="SMART" id="SM00198"/>
    </source>
</evidence>
<proteinExistence type="predicted"/>
<feature type="compositionally biased region" description="Basic and acidic residues" evidence="1">
    <location>
        <begin position="55"/>
        <end position="68"/>
    </location>
</feature>
<evidence type="ECO:0000313" key="4">
    <source>
        <dbReference type="WBParaSite" id="ALUE_0002160701-mRNA-1"/>
    </source>
</evidence>
<dbReference type="PANTHER" id="PTHR10334">
    <property type="entry name" value="CYSTEINE-RICH SECRETORY PROTEIN-RELATED"/>
    <property type="match status" value="1"/>
</dbReference>
<accession>A0A0M3IS79</accession>
<dbReference type="AlphaFoldDB" id="A0A0M3IS79"/>
<dbReference type="SMART" id="SM00198">
    <property type="entry name" value="SCP"/>
    <property type="match status" value="1"/>
</dbReference>
<feature type="domain" description="SCP" evidence="2">
    <location>
        <begin position="109"/>
        <end position="240"/>
    </location>
</feature>
<dbReference type="SUPFAM" id="SSF55797">
    <property type="entry name" value="PR-1-like"/>
    <property type="match status" value="1"/>
</dbReference>
<sequence length="240" mass="27588">MPTLILKDEKLQPAMIPIAIVSRASICAGNTHIGSRSAGKPANFAGRRLFRRLEEQIPQKRPTLEEKNGQPPYQNKKGQPLDRRVPRDQAGTATAVSCDNVHNQKFTPENRETVVNKHNELRSKLVKGNVRDARGERLESGRNIYELRWDCGLEEVAQRWADTCKYGHSTYEYRNQAGENIYMWIMDRHESIDTNTLKATQLWWDEIELINMTSPEDYKMNEKIIATAGHWSQVGHNFSN</sequence>
<dbReference type="InterPro" id="IPR001283">
    <property type="entry name" value="CRISP-related"/>
</dbReference>
<evidence type="ECO:0000256" key="1">
    <source>
        <dbReference type="SAM" id="MobiDB-lite"/>
    </source>
</evidence>
<dbReference type="CDD" id="cd05380">
    <property type="entry name" value="CAP_euk"/>
    <property type="match status" value="1"/>
</dbReference>
<dbReference type="InterPro" id="IPR035940">
    <property type="entry name" value="CAP_sf"/>
</dbReference>
<dbReference type="InterPro" id="IPR014044">
    <property type="entry name" value="CAP_dom"/>
</dbReference>
<protein>
    <submittedName>
        <fullName evidence="4">SCP domain-containing protein</fullName>
    </submittedName>
</protein>
<dbReference type="Pfam" id="PF00188">
    <property type="entry name" value="CAP"/>
    <property type="match status" value="1"/>
</dbReference>
<dbReference type="Proteomes" id="UP000036681">
    <property type="component" value="Unplaced"/>
</dbReference>
<organism evidence="3 4">
    <name type="scientific">Ascaris lumbricoides</name>
    <name type="common">Giant roundworm</name>
    <dbReference type="NCBI Taxonomy" id="6252"/>
    <lineage>
        <taxon>Eukaryota</taxon>
        <taxon>Metazoa</taxon>
        <taxon>Ecdysozoa</taxon>
        <taxon>Nematoda</taxon>
        <taxon>Chromadorea</taxon>
        <taxon>Rhabditida</taxon>
        <taxon>Spirurina</taxon>
        <taxon>Ascaridomorpha</taxon>
        <taxon>Ascaridoidea</taxon>
        <taxon>Ascarididae</taxon>
        <taxon>Ascaris</taxon>
    </lineage>
</organism>